<sequence>MPFELFVLALVCLGALFTANLVLFILNLRDLGTIPGFFWFRRVQIRPSPQPRPSTFFSPSSTICITCPSICLNIPTAM</sequence>
<proteinExistence type="predicted"/>
<evidence type="ECO:0000313" key="2">
    <source>
        <dbReference type="Proteomes" id="UP000005239"/>
    </source>
</evidence>
<gene>
    <name evidence="1" type="primary">WBGene00114065</name>
</gene>
<protein>
    <submittedName>
        <fullName evidence="1">Uncharacterized protein</fullName>
    </submittedName>
</protein>
<dbReference type="Proteomes" id="UP000005239">
    <property type="component" value="Unassembled WGS sequence"/>
</dbReference>
<reference evidence="2" key="1">
    <citation type="journal article" date="2008" name="Nat. Genet.">
        <title>The Pristionchus pacificus genome provides a unique perspective on nematode lifestyle and parasitism.</title>
        <authorList>
            <person name="Dieterich C."/>
            <person name="Clifton S.W."/>
            <person name="Schuster L.N."/>
            <person name="Chinwalla A."/>
            <person name="Delehaunty K."/>
            <person name="Dinkelacker I."/>
            <person name="Fulton L."/>
            <person name="Fulton R."/>
            <person name="Godfrey J."/>
            <person name="Minx P."/>
            <person name="Mitreva M."/>
            <person name="Roeseler W."/>
            <person name="Tian H."/>
            <person name="Witte H."/>
            <person name="Yang S.P."/>
            <person name="Wilson R.K."/>
            <person name="Sommer R.J."/>
        </authorList>
    </citation>
    <scope>NUCLEOTIDE SEQUENCE [LARGE SCALE GENOMIC DNA]</scope>
    <source>
        <strain evidence="2">PS312</strain>
    </source>
</reference>
<accession>A0A2A6CG55</accession>
<organism evidence="1 2">
    <name type="scientific">Pristionchus pacificus</name>
    <name type="common">Parasitic nematode worm</name>
    <dbReference type="NCBI Taxonomy" id="54126"/>
    <lineage>
        <taxon>Eukaryota</taxon>
        <taxon>Metazoa</taxon>
        <taxon>Ecdysozoa</taxon>
        <taxon>Nematoda</taxon>
        <taxon>Chromadorea</taxon>
        <taxon>Rhabditida</taxon>
        <taxon>Rhabditina</taxon>
        <taxon>Diplogasteromorpha</taxon>
        <taxon>Diplogasteroidea</taxon>
        <taxon>Neodiplogasteridae</taxon>
        <taxon>Pristionchus</taxon>
    </lineage>
</organism>
<dbReference type="AlphaFoldDB" id="A0A2A6CG55"/>
<evidence type="ECO:0000313" key="1">
    <source>
        <dbReference type="EnsemblMetazoa" id="PPA24511.1"/>
    </source>
</evidence>
<keyword evidence="2" id="KW-1185">Reference proteome</keyword>
<reference evidence="1" key="2">
    <citation type="submission" date="2022-06" db="UniProtKB">
        <authorList>
            <consortium name="EnsemblMetazoa"/>
        </authorList>
    </citation>
    <scope>IDENTIFICATION</scope>
    <source>
        <strain evidence="1">PS312</strain>
    </source>
</reference>
<accession>A0A8R1YHP9</accession>
<name>A0A2A6CG55_PRIPA</name>
<dbReference type="EnsemblMetazoa" id="PPA24511.1">
    <property type="protein sequence ID" value="PPA24511.1"/>
    <property type="gene ID" value="WBGene00114065"/>
</dbReference>